<accession>A0A9P4Q615</accession>
<keyword evidence="2" id="KW-0489">Methyltransferase</keyword>
<dbReference type="PANTHER" id="PTHR43591">
    <property type="entry name" value="METHYLTRANSFERASE"/>
    <property type="match status" value="1"/>
</dbReference>
<dbReference type="Pfam" id="PF13847">
    <property type="entry name" value="Methyltransf_31"/>
    <property type="match status" value="1"/>
</dbReference>
<dbReference type="OrthoDB" id="10017101at2759"/>
<feature type="domain" description="Methyltransferase" evidence="1">
    <location>
        <begin position="44"/>
        <end position="151"/>
    </location>
</feature>
<keyword evidence="2" id="KW-0808">Transferase</keyword>
<dbReference type="InterPro" id="IPR029063">
    <property type="entry name" value="SAM-dependent_MTases_sf"/>
</dbReference>
<dbReference type="SUPFAM" id="SSF53335">
    <property type="entry name" value="S-adenosyl-L-methionine-dependent methyltransferases"/>
    <property type="match status" value="1"/>
</dbReference>
<dbReference type="GO" id="GO:0008168">
    <property type="term" value="F:methyltransferase activity"/>
    <property type="evidence" value="ECO:0007669"/>
    <property type="project" value="UniProtKB-KW"/>
</dbReference>
<dbReference type="Gene3D" id="3.40.50.150">
    <property type="entry name" value="Vaccinia Virus protein VP39"/>
    <property type="match status" value="1"/>
</dbReference>
<protein>
    <submittedName>
        <fullName evidence="2">Methylase</fullName>
    </submittedName>
</protein>
<organism evidence="2 3">
    <name type="scientific">Polychaeton citri CBS 116435</name>
    <dbReference type="NCBI Taxonomy" id="1314669"/>
    <lineage>
        <taxon>Eukaryota</taxon>
        <taxon>Fungi</taxon>
        <taxon>Dikarya</taxon>
        <taxon>Ascomycota</taxon>
        <taxon>Pezizomycotina</taxon>
        <taxon>Dothideomycetes</taxon>
        <taxon>Dothideomycetidae</taxon>
        <taxon>Capnodiales</taxon>
        <taxon>Capnodiaceae</taxon>
        <taxon>Polychaeton</taxon>
    </lineage>
</organism>
<dbReference type="Proteomes" id="UP000799441">
    <property type="component" value="Unassembled WGS sequence"/>
</dbReference>
<dbReference type="GO" id="GO:0032259">
    <property type="term" value="P:methylation"/>
    <property type="evidence" value="ECO:0007669"/>
    <property type="project" value="UniProtKB-KW"/>
</dbReference>
<name>A0A9P4Q615_9PEZI</name>
<evidence type="ECO:0000259" key="1">
    <source>
        <dbReference type="Pfam" id="PF13847"/>
    </source>
</evidence>
<evidence type="ECO:0000313" key="2">
    <source>
        <dbReference type="EMBL" id="KAF2720230.1"/>
    </source>
</evidence>
<gene>
    <name evidence="2" type="ORF">K431DRAFT_285901</name>
</gene>
<comment type="caution">
    <text evidence="2">The sequence shown here is derived from an EMBL/GenBank/DDBJ whole genome shotgun (WGS) entry which is preliminary data.</text>
</comment>
<proteinExistence type="predicted"/>
<reference evidence="2" key="1">
    <citation type="journal article" date="2020" name="Stud. Mycol.">
        <title>101 Dothideomycetes genomes: a test case for predicting lifestyles and emergence of pathogens.</title>
        <authorList>
            <person name="Haridas S."/>
            <person name="Albert R."/>
            <person name="Binder M."/>
            <person name="Bloem J."/>
            <person name="Labutti K."/>
            <person name="Salamov A."/>
            <person name="Andreopoulos B."/>
            <person name="Baker S."/>
            <person name="Barry K."/>
            <person name="Bills G."/>
            <person name="Bluhm B."/>
            <person name="Cannon C."/>
            <person name="Castanera R."/>
            <person name="Culley D."/>
            <person name="Daum C."/>
            <person name="Ezra D."/>
            <person name="Gonzalez J."/>
            <person name="Henrissat B."/>
            <person name="Kuo A."/>
            <person name="Liang C."/>
            <person name="Lipzen A."/>
            <person name="Lutzoni F."/>
            <person name="Magnuson J."/>
            <person name="Mondo S."/>
            <person name="Nolan M."/>
            <person name="Ohm R."/>
            <person name="Pangilinan J."/>
            <person name="Park H.-J."/>
            <person name="Ramirez L."/>
            <person name="Alfaro M."/>
            <person name="Sun H."/>
            <person name="Tritt A."/>
            <person name="Yoshinaga Y."/>
            <person name="Zwiers L.-H."/>
            <person name="Turgeon B."/>
            <person name="Goodwin S."/>
            <person name="Spatafora J."/>
            <person name="Crous P."/>
            <person name="Grigoriev I."/>
        </authorList>
    </citation>
    <scope>NUCLEOTIDE SEQUENCE</scope>
    <source>
        <strain evidence="2">CBS 116435</strain>
    </source>
</reference>
<dbReference type="CDD" id="cd02440">
    <property type="entry name" value="AdoMet_MTases"/>
    <property type="match status" value="1"/>
</dbReference>
<keyword evidence="3" id="KW-1185">Reference proteome</keyword>
<dbReference type="PANTHER" id="PTHR43591:SF24">
    <property type="entry name" value="2-METHOXY-6-POLYPRENYL-1,4-BENZOQUINOL METHYLASE, MITOCHONDRIAL"/>
    <property type="match status" value="1"/>
</dbReference>
<dbReference type="EMBL" id="MU003801">
    <property type="protein sequence ID" value="KAF2720230.1"/>
    <property type="molecule type" value="Genomic_DNA"/>
</dbReference>
<sequence>MAHQQHNEYVPGYARQHIQHHEWRTAENSAPHLIPHLQRLAASKPKLSLLDVGSGSGTITTSLAKYIPQGTLTGVDLSEEIVSRANAEAQEAGIANVTFQAGSIYSLPFQDNSFDVVHAHQVLTHLDQPVEALKELLRVCRPNGGLVASREADMRMWSFHPSPPGLVAFHKLIGDVMVHSGGHRDAGAKLVSWALAAGAQRDRIHASCGTWCYSSPEERQVWGGSMMERIQNGGMRRKALQEGMVTEEQLRDMVRGWEEWLDAEDGFLGCMHGEIVIEKA</sequence>
<evidence type="ECO:0000313" key="3">
    <source>
        <dbReference type="Proteomes" id="UP000799441"/>
    </source>
</evidence>
<dbReference type="AlphaFoldDB" id="A0A9P4Q615"/>
<dbReference type="InterPro" id="IPR025714">
    <property type="entry name" value="Methyltranfer_dom"/>
</dbReference>